<reference evidence="1" key="1">
    <citation type="submission" date="2016-01" db="EMBL/GenBank/DDBJ databases">
        <authorList>
            <person name="Peeters C."/>
        </authorList>
    </citation>
    <scope>NUCLEOTIDE SEQUENCE [LARGE SCALE GENOMIC DNA]</scope>
    <source>
        <strain evidence="1">LMG 22940</strain>
    </source>
</reference>
<comment type="caution">
    <text evidence="1">The sequence shown here is derived from an EMBL/GenBank/DDBJ whole genome shotgun (WGS) entry which is preliminary data.</text>
</comment>
<keyword evidence="2" id="KW-1185">Reference proteome</keyword>
<organism evidence="1 2">
    <name type="scientific">Caballeronia choica</name>
    <dbReference type="NCBI Taxonomy" id="326476"/>
    <lineage>
        <taxon>Bacteria</taxon>
        <taxon>Pseudomonadati</taxon>
        <taxon>Pseudomonadota</taxon>
        <taxon>Betaproteobacteria</taxon>
        <taxon>Burkholderiales</taxon>
        <taxon>Burkholderiaceae</taxon>
        <taxon>Caballeronia</taxon>
    </lineage>
</organism>
<dbReference type="Proteomes" id="UP000054770">
    <property type="component" value="Unassembled WGS sequence"/>
</dbReference>
<name>A0A158L1J9_9BURK</name>
<dbReference type="EMBL" id="FCON02000277">
    <property type="protein sequence ID" value="SAL87278.1"/>
    <property type="molecule type" value="Genomic_DNA"/>
</dbReference>
<accession>A0A158L1J9</accession>
<evidence type="ECO:0000313" key="2">
    <source>
        <dbReference type="Proteomes" id="UP000054770"/>
    </source>
</evidence>
<evidence type="ECO:0000313" key="1">
    <source>
        <dbReference type="EMBL" id="SAL87278.1"/>
    </source>
</evidence>
<dbReference type="AlphaFoldDB" id="A0A158L1J9"/>
<sequence length="107" mass="11855">MMNWCYTTFREGEVKGMGVDLAKNVMQVHVVDGAGRVVVQKAIARERFVSWFANLEPCVGAASNLRKTDGLKLTTVKVCLRRPKTEPLVGIARLKIEPGNQPILLAF</sequence>
<proteinExistence type="predicted"/>
<protein>
    <submittedName>
        <fullName evidence="1">Transposase</fullName>
    </submittedName>
</protein>
<gene>
    <name evidence="1" type="ORF">AWB68_08346</name>
</gene>